<dbReference type="Proteomes" id="UP000019184">
    <property type="component" value="Unassembled WGS sequence"/>
</dbReference>
<organism evidence="7 8">
    <name type="scientific">Candidatus Contendobacter odensis Run_B_J11</name>
    <dbReference type="NCBI Taxonomy" id="1400861"/>
    <lineage>
        <taxon>Bacteria</taxon>
        <taxon>Pseudomonadati</taxon>
        <taxon>Pseudomonadota</taxon>
        <taxon>Gammaproteobacteria</taxon>
        <taxon>Candidatus Competibacteraceae</taxon>
        <taxon>Candidatus Contendibacter</taxon>
    </lineage>
</organism>
<sequence length="103" mass="11488">MFWIRFIKVVLITAILLVVLVLGIEFSTLHTDPVTVNYLMGTATMPLSLLMVCAFTTGVILTGLMGMFVVLPLRWQVARLRQVVSSKDQEISLLSKKIGRDAH</sequence>
<dbReference type="RefSeq" id="WP_034432697.1">
    <property type="nucleotide sequence ID" value="NZ_CBTK010000132.1"/>
</dbReference>
<keyword evidence="1" id="KW-1003">Cell membrane</keyword>
<proteinExistence type="predicted"/>
<evidence type="ECO:0000256" key="3">
    <source>
        <dbReference type="ARBA" id="ARBA00022989"/>
    </source>
</evidence>
<evidence type="ECO:0000256" key="2">
    <source>
        <dbReference type="ARBA" id="ARBA00022692"/>
    </source>
</evidence>
<gene>
    <name evidence="7" type="ORF">BN874_2170007</name>
</gene>
<feature type="domain" description="Lipopolysaccharide assembly protein A" evidence="6">
    <location>
        <begin position="31"/>
        <end position="91"/>
    </location>
</feature>
<dbReference type="GO" id="GO:0005886">
    <property type="term" value="C:plasma membrane"/>
    <property type="evidence" value="ECO:0007669"/>
    <property type="project" value="InterPro"/>
</dbReference>
<evidence type="ECO:0000256" key="4">
    <source>
        <dbReference type="ARBA" id="ARBA00023136"/>
    </source>
</evidence>
<dbReference type="OrthoDB" id="2990728at2"/>
<reference evidence="7 8" key="1">
    <citation type="journal article" date="2014" name="ISME J.">
        <title>Candidatus Competibacter-lineage genomes retrieved from metagenomes reveal functional metabolic diversity.</title>
        <authorList>
            <person name="McIlroy S.J."/>
            <person name="Albertsen M."/>
            <person name="Andresen E.K."/>
            <person name="Saunders A.M."/>
            <person name="Kristiansen R."/>
            <person name="Stokholm-Bjerregaard M."/>
            <person name="Nielsen K.L."/>
            <person name="Nielsen P.H."/>
        </authorList>
    </citation>
    <scope>NUCLEOTIDE SEQUENCE [LARGE SCALE GENOMIC DNA]</scope>
    <source>
        <strain evidence="7 8">Run_B_J11</strain>
    </source>
</reference>
<evidence type="ECO:0000259" key="6">
    <source>
        <dbReference type="Pfam" id="PF06305"/>
    </source>
</evidence>
<keyword evidence="8" id="KW-1185">Reference proteome</keyword>
<keyword evidence="2 5" id="KW-0812">Transmembrane</keyword>
<dbReference type="Pfam" id="PF06305">
    <property type="entry name" value="LapA_dom"/>
    <property type="match status" value="1"/>
</dbReference>
<evidence type="ECO:0000313" key="7">
    <source>
        <dbReference type="EMBL" id="CDH45216.1"/>
    </source>
</evidence>
<name>A0A7U7GB74_9GAMM</name>
<evidence type="ECO:0000313" key="8">
    <source>
        <dbReference type="Proteomes" id="UP000019184"/>
    </source>
</evidence>
<evidence type="ECO:0000256" key="1">
    <source>
        <dbReference type="ARBA" id="ARBA00022475"/>
    </source>
</evidence>
<dbReference type="AlphaFoldDB" id="A0A7U7GB74"/>
<accession>A0A7U7GB74</accession>
<comment type="caution">
    <text evidence="7">The sequence shown here is derived from an EMBL/GenBank/DDBJ whole genome shotgun (WGS) entry which is preliminary data.</text>
</comment>
<evidence type="ECO:0000256" key="5">
    <source>
        <dbReference type="SAM" id="Phobius"/>
    </source>
</evidence>
<dbReference type="EMBL" id="CBTK010000132">
    <property type="protein sequence ID" value="CDH45216.1"/>
    <property type="molecule type" value="Genomic_DNA"/>
</dbReference>
<dbReference type="InterPro" id="IPR010445">
    <property type="entry name" value="LapA_dom"/>
</dbReference>
<protein>
    <recommendedName>
        <fullName evidence="6">Lipopolysaccharide assembly protein A domain-containing protein</fullName>
    </recommendedName>
</protein>
<keyword evidence="4 5" id="KW-0472">Membrane</keyword>
<keyword evidence="3 5" id="KW-1133">Transmembrane helix</keyword>
<feature type="transmembrane region" description="Helical" evidence="5">
    <location>
        <begin position="47"/>
        <end position="71"/>
    </location>
</feature>